<dbReference type="EMBL" id="VTWU01000003">
    <property type="protein sequence ID" value="KAA9333033.1"/>
    <property type="molecule type" value="Genomic_DNA"/>
</dbReference>
<evidence type="ECO:0000259" key="3">
    <source>
        <dbReference type="Pfam" id="PF01345"/>
    </source>
</evidence>
<feature type="chain" id="PRO_5041689382" evidence="2">
    <location>
        <begin position="44"/>
        <end position="1522"/>
    </location>
</feature>
<dbReference type="InterPro" id="IPR026444">
    <property type="entry name" value="Secre_tail"/>
</dbReference>
<dbReference type="Proteomes" id="UP000326380">
    <property type="component" value="Unassembled WGS sequence"/>
</dbReference>
<feature type="compositionally biased region" description="Polar residues" evidence="1">
    <location>
        <begin position="1075"/>
        <end position="1086"/>
    </location>
</feature>
<feature type="domain" description="DUF11" evidence="3">
    <location>
        <begin position="716"/>
        <end position="822"/>
    </location>
</feature>
<dbReference type="Pfam" id="PF17963">
    <property type="entry name" value="Big_9"/>
    <property type="match status" value="4"/>
</dbReference>
<organism evidence="5 6">
    <name type="scientific">Hymenobacter busanensis</name>
    <dbReference type="NCBI Taxonomy" id="2607656"/>
    <lineage>
        <taxon>Bacteria</taxon>
        <taxon>Pseudomonadati</taxon>
        <taxon>Bacteroidota</taxon>
        <taxon>Cytophagia</taxon>
        <taxon>Cytophagales</taxon>
        <taxon>Hymenobacteraceae</taxon>
        <taxon>Hymenobacter</taxon>
    </lineage>
</organism>
<keyword evidence="6" id="KW-1185">Reference proteome</keyword>
<proteinExistence type="predicted"/>
<protein>
    <submittedName>
        <fullName evidence="5">T9SS type A sorting domain-containing protein</fullName>
    </submittedName>
</protein>
<evidence type="ECO:0000313" key="6">
    <source>
        <dbReference type="Proteomes" id="UP000326380"/>
    </source>
</evidence>
<accession>A0AA88K4R0</accession>
<evidence type="ECO:0000256" key="2">
    <source>
        <dbReference type="SAM" id="SignalP"/>
    </source>
</evidence>
<dbReference type="Pfam" id="PF18962">
    <property type="entry name" value="Por_Secre_tail"/>
    <property type="match status" value="1"/>
</dbReference>
<dbReference type="InterPro" id="IPR013783">
    <property type="entry name" value="Ig-like_fold"/>
</dbReference>
<feature type="signal peptide" evidence="2">
    <location>
        <begin position="1"/>
        <end position="43"/>
    </location>
</feature>
<gene>
    <name evidence="5" type="ORF">F0P96_08595</name>
</gene>
<feature type="region of interest" description="Disordered" evidence="1">
    <location>
        <begin position="1075"/>
        <end position="1151"/>
    </location>
</feature>
<reference evidence="5 6" key="1">
    <citation type="submission" date="2019-09" db="EMBL/GenBank/DDBJ databases">
        <title>Genome sequence of Hymenobacter sp. M3.</title>
        <authorList>
            <person name="Srinivasan S."/>
        </authorList>
    </citation>
    <scope>NUCLEOTIDE SEQUENCE [LARGE SCALE GENOMIC DNA]</scope>
    <source>
        <strain evidence="5 6">M3</strain>
    </source>
</reference>
<keyword evidence="2" id="KW-0732">Signal</keyword>
<feature type="domain" description="Secretion system C-terminal sorting" evidence="4">
    <location>
        <begin position="1450"/>
        <end position="1520"/>
    </location>
</feature>
<dbReference type="NCBIfam" id="TIGR04183">
    <property type="entry name" value="Por_Secre_tail"/>
    <property type="match status" value="1"/>
</dbReference>
<evidence type="ECO:0000313" key="5">
    <source>
        <dbReference type="EMBL" id="KAA9333033.1"/>
    </source>
</evidence>
<sequence length="1522" mass="152255">MNKPVPLPRVAPGNSSRKNTFGRRSRLMLGLLLWLGIAGTATAAAPTANNDAASTAYNAAVNVDVTANDIRNGNGNPGNDIDDTSVALVAGSQSGLGTFSVNGTTGIVTFTPVAGTVVGTPVTIRYTVQDRNNNTSNQATITITVTNTAPTAAAKTASVASSAGRTQITSLTATDPEGNATVTNYIFTVPANTLGSFYTQATGGTALSTGANTLSAAQATTLYFQPNNSGGGTINASYTARDNANPTLTSASVSYVLSVVGAPVANDDVQSVSYKAATNINVLSNDGGGGLDNTTVTLVQGASTATSANTAGLPGTNSAGTFTVSNTGVVTFTPVGNYTGTTSIKYTVKNTFNQTSNQGTITLTVANSAPVAVNNTLTNFGLTAQISVLANDTDADGNSSLKKSSVLLIRDPSEGSDTGTSSIRGTNSGGTFSVDKEGVVTFVPRYGFTGTTVVRYTVKDELGLVSNQGTISVTVDNAAPVAQNDVVYANATTKAAIQIRILGNDTDANGDLRANTVSLTRTSALNVGTFAVDATTGIVTFTPGTNFTTSVPGTATYTVKDANNATSNTATITVNGSNSTVDVAASLSGPTTAPAGSYVLYTLTLSNLSTTIEASAQGRIVLPPNLTSVTASDDAVYDPNTGLVQFPTGNLGTNASRTHTVRFLMPALFTVSAVGSGGSTNTADNSFANNDGSAANAQVTTTPSASADVAATITGPAAAAPGARTILNIVASNYGPSVAQNVVLTATVNKNLGNPVVSGGGSYNPSTGVLTFPAISSLASEESSGFTFTFDATQAGLNPIVGKVTSSSDTPDPIAGNNDGTAGFSNVTVKISNTVSTQACLAETTTDQTTATGQQPNSYYRGLNTATANTTTLTVGPAMTTTGSSNIVPGDLILIMQMQGAQIDNSNSTAYGDGAASSDTPANGTLGTNLVAGQYEYRYVAGSSATATTAAGGTLTLASPLTNTYTNADATATSGQLRYQVIRVPRYRNLTLGADIVAPNWDGRTGGVVVLEVSGTLNFNGRTIDASGKGFRGGAGRQLTRANGTGTPTNQDYVAVSDVNVHASKGEGIAGTPRYVNNNGVLQDNTAEGYPGGSYGRGAPGNAGGGGTDGSVADNQNNTGGGGGANGGFGGQGGNAWNLGNPTGGNGGAPFLQANASRVVLGGGGGAGTTNNGTGGSGQGTAVNAGFNSSGVAGGGIVIINAATVSGTGTINVNGLSQTSTVDNDGSGGGGAGGSVVILSKSALNNITVLANGGDGGSNNLAQTAQHGPGGGGSAGVVFASSALGAATELLPGNNGLTGSSSGTVAFGSTDGTQFDGLTRSNIVQGDVPNITQASNCQVAPLPVTLKSFEATAKSADAFLTWSTAQELNNAYFVVERSFDGKQFVQIGQKEGHGTTNTVQNYTFTDAKVSQLGSQAYYRLRQVDTDGKASLTSVRVVSFGASAKQVELSPNPAADVVYVDLSPLAAGSYTATITDMTGRKVLTQALAWGNHAELFLGKVAPGAYLIVVTGNDTRVVKRLIKR</sequence>
<evidence type="ECO:0000259" key="4">
    <source>
        <dbReference type="Pfam" id="PF18962"/>
    </source>
</evidence>
<evidence type="ECO:0000256" key="1">
    <source>
        <dbReference type="SAM" id="MobiDB-lite"/>
    </source>
</evidence>
<comment type="caution">
    <text evidence="5">The sequence shown here is derived from an EMBL/GenBank/DDBJ whole genome shotgun (WGS) entry which is preliminary data.</text>
</comment>
<name>A0AA88K4R0_9BACT</name>
<dbReference type="Gene3D" id="2.60.40.10">
    <property type="entry name" value="Immunoglobulins"/>
    <property type="match status" value="1"/>
</dbReference>
<feature type="compositionally biased region" description="Gly residues" evidence="1">
    <location>
        <begin position="1090"/>
        <end position="1109"/>
    </location>
</feature>
<feature type="compositionally biased region" description="Gly residues" evidence="1">
    <location>
        <begin position="1119"/>
        <end position="1134"/>
    </location>
</feature>
<dbReference type="InterPro" id="IPR001434">
    <property type="entry name" value="OmcB-like_DUF11"/>
</dbReference>
<dbReference type="Pfam" id="PF01345">
    <property type="entry name" value="DUF11"/>
    <property type="match status" value="1"/>
</dbReference>